<gene>
    <name evidence="2" type="ORF">MNOR_LOCUS35065</name>
</gene>
<sequence length="142" mass="16402">DTGSQTSPPTPYHFGDSVSLASIYDAYKDDWESKQETEEKNKEEEKKKNAPEMDLLPKALRVRFADQPKALPQEISFHKAEFNNAANWKHSVTIIERMLSQNAYDEITQDYAYWEDASDDIRFEGALLPLWKISYGPSRNLL</sequence>
<dbReference type="Proteomes" id="UP001497623">
    <property type="component" value="Unassembled WGS sequence"/>
</dbReference>
<protein>
    <submittedName>
        <fullName evidence="2">Uncharacterized protein</fullName>
    </submittedName>
</protein>
<reference evidence="2 3" key="1">
    <citation type="submission" date="2024-05" db="EMBL/GenBank/DDBJ databases">
        <authorList>
            <person name="Wallberg A."/>
        </authorList>
    </citation>
    <scope>NUCLEOTIDE SEQUENCE [LARGE SCALE GENOMIC DNA]</scope>
</reference>
<evidence type="ECO:0000313" key="3">
    <source>
        <dbReference type="Proteomes" id="UP001497623"/>
    </source>
</evidence>
<organism evidence="2 3">
    <name type="scientific">Meganyctiphanes norvegica</name>
    <name type="common">Northern krill</name>
    <name type="synonym">Thysanopoda norvegica</name>
    <dbReference type="NCBI Taxonomy" id="48144"/>
    <lineage>
        <taxon>Eukaryota</taxon>
        <taxon>Metazoa</taxon>
        <taxon>Ecdysozoa</taxon>
        <taxon>Arthropoda</taxon>
        <taxon>Crustacea</taxon>
        <taxon>Multicrustacea</taxon>
        <taxon>Malacostraca</taxon>
        <taxon>Eumalacostraca</taxon>
        <taxon>Eucarida</taxon>
        <taxon>Euphausiacea</taxon>
        <taxon>Euphausiidae</taxon>
        <taxon>Meganyctiphanes</taxon>
    </lineage>
</organism>
<dbReference type="AlphaFoldDB" id="A0AAV2SFJ1"/>
<evidence type="ECO:0000256" key="1">
    <source>
        <dbReference type="SAM" id="MobiDB-lite"/>
    </source>
</evidence>
<keyword evidence="3" id="KW-1185">Reference proteome</keyword>
<name>A0AAV2SFJ1_MEGNR</name>
<feature type="region of interest" description="Disordered" evidence="1">
    <location>
        <begin position="31"/>
        <end position="52"/>
    </location>
</feature>
<dbReference type="EMBL" id="CAXKWB010056782">
    <property type="protein sequence ID" value="CAL4178756.1"/>
    <property type="molecule type" value="Genomic_DNA"/>
</dbReference>
<feature type="non-terminal residue" evidence="2">
    <location>
        <position position="142"/>
    </location>
</feature>
<feature type="compositionally biased region" description="Basic and acidic residues" evidence="1">
    <location>
        <begin position="31"/>
        <end position="51"/>
    </location>
</feature>
<evidence type="ECO:0000313" key="2">
    <source>
        <dbReference type="EMBL" id="CAL4178756.1"/>
    </source>
</evidence>
<comment type="caution">
    <text evidence="2">The sequence shown here is derived from an EMBL/GenBank/DDBJ whole genome shotgun (WGS) entry which is preliminary data.</text>
</comment>
<proteinExistence type="predicted"/>
<feature type="non-terminal residue" evidence="2">
    <location>
        <position position="1"/>
    </location>
</feature>
<accession>A0AAV2SFJ1</accession>